<evidence type="ECO:0000313" key="2">
    <source>
        <dbReference type="Proteomes" id="UP000257706"/>
    </source>
</evidence>
<reference evidence="1 2" key="1">
    <citation type="journal article" date="2018" name="Nat. Biotechnol.">
        <title>A standardized bacterial taxonomy based on genome phylogeny substantially revises the tree of life.</title>
        <authorList>
            <person name="Parks D.H."/>
            <person name="Chuvochina M."/>
            <person name="Waite D.W."/>
            <person name="Rinke C."/>
            <person name="Skarshewski A."/>
            <person name="Chaumeil P.A."/>
            <person name="Hugenholtz P."/>
        </authorList>
    </citation>
    <scope>NUCLEOTIDE SEQUENCE [LARGE SCALE GENOMIC DNA]</scope>
    <source>
        <strain evidence="1">UBA8739</strain>
    </source>
</reference>
<protein>
    <submittedName>
        <fullName evidence="1">Acetylesterase</fullName>
    </submittedName>
</protein>
<comment type="caution">
    <text evidence="1">The sequence shown here is derived from an EMBL/GenBank/DDBJ whole genome shotgun (WGS) entry which is preliminary data.</text>
</comment>
<proteinExistence type="predicted"/>
<organism evidence="1 2">
    <name type="scientific">Tistrella mobilis</name>
    <dbReference type="NCBI Taxonomy" id="171437"/>
    <lineage>
        <taxon>Bacteria</taxon>
        <taxon>Pseudomonadati</taxon>
        <taxon>Pseudomonadota</taxon>
        <taxon>Alphaproteobacteria</taxon>
        <taxon>Geminicoccales</taxon>
        <taxon>Geminicoccaceae</taxon>
        <taxon>Tistrella</taxon>
    </lineage>
</organism>
<accession>A0A3B9IJH4</accession>
<dbReference type="AlphaFoldDB" id="A0A3B9IJH4"/>
<dbReference type="EMBL" id="DMAI01000174">
    <property type="protein sequence ID" value="HAE48031.1"/>
    <property type="molecule type" value="Genomic_DNA"/>
</dbReference>
<sequence length="40" mass="4547">MTVSPYDVLDPEIAIFVRRMIADASAHPPREQLTPPEARR</sequence>
<gene>
    <name evidence="1" type="ORF">DCK97_11470</name>
</gene>
<name>A0A3B9IJH4_9PROT</name>
<evidence type="ECO:0000313" key="1">
    <source>
        <dbReference type="EMBL" id="HAE48031.1"/>
    </source>
</evidence>
<dbReference type="Proteomes" id="UP000257706">
    <property type="component" value="Unassembled WGS sequence"/>
</dbReference>
<feature type="non-terminal residue" evidence="1">
    <location>
        <position position="40"/>
    </location>
</feature>